<dbReference type="Proteomes" id="UP000299102">
    <property type="component" value="Unassembled WGS sequence"/>
</dbReference>
<evidence type="ECO:0000313" key="2">
    <source>
        <dbReference type="Proteomes" id="UP000299102"/>
    </source>
</evidence>
<dbReference type="AlphaFoldDB" id="A0A4C1XIU5"/>
<dbReference type="EMBL" id="BGZK01000834">
    <property type="protein sequence ID" value="GBP62187.1"/>
    <property type="molecule type" value="Genomic_DNA"/>
</dbReference>
<gene>
    <name evidence="1" type="ORF">EVAR_42504_1</name>
</gene>
<reference evidence="1 2" key="1">
    <citation type="journal article" date="2019" name="Commun. Biol.">
        <title>The bagworm genome reveals a unique fibroin gene that provides high tensile strength.</title>
        <authorList>
            <person name="Kono N."/>
            <person name="Nakamura H."/>
            <person name="Ohtoshi R."/>
            <person name="Tomita M."/>
            <person name="Numata K."/>
            <person name="Arakawa K."/>
        </authorList>
    </citation>
    <scope>NUCLEOTIDE SEQUENCE [LARGE SCALE GENOMIC DNA]</scope>
</reference>
<proteinExistence type="predicted"/>
<accession>A0A4C1XIU5</accession>
<dbReference type="OrthoDB" id="4507at2759"/>
<evidence type="ECO:0000313" key="1">
    <source>
        <dbReference type="EMBL" id="GBP62187.1"/>
    </source>
</evidence>
<name>A0A4C1XIU5_EUMVA</name>
<comment type="caution">
    <text evidence="1">The sequence shown here is derived from an EMBL/GenBank/DDBJ whole genome shotgun (WGS) entry which is preliminary data.</text>
</comment>
<sequence length="220" mass="24634">MIFTLTSVHGTICDPDFNSDPIAAQDSSPNPDAYRGFVLDFKQRHLHAREDTVRLFHSSKESFDDFSRVSFPFGILLLLLPQAEDAVCLADFCDIMRCGVLVAHGVLNGGGAPSTDVEVWQDVAAARRASPAPRRCAAATPAPLARTRHRRRSITPFPDCPSTHDPEETGKVAIIDRLLRFHKIPKGKFVRRFENSSKKIDSKYTSLLWTKGYRMRLPVK</sequence>
<organism evidence="1 2">
    <name type="scientific">Eumeta variegata</name>
    <name type="common">Bagworm moth</name>
    <name type="synonym">Eumeta japonica</name>
    <dbReference type="NCBI Taxonomy" id="151549"/>
    <lineage>
        <taxon>Eukaryota</taxon>
        <taxon>Metazoa</taxon>
        <taxon>Ecdysozoa</taxon>
        <taxon>Arthropoda</taxon>
        <taxon>Hexapoda</taxon>
        <taxon>Insecta</taxon>
        <taxon>Pterygota</taxon>
        <taxon>Neoptera</taxon>
        <taxon>Endopterygota</taxon>
        <taxon>Lepidoptera</taxon>
        <taxon>Glossata</taxon>
        <taxon>Ditrysia</taxon>
        <taxon>Tineoidea</taxon>
        <taxon>Psychidae</taxon>
        <taxon>Oiketicinae</taxon>
        <taxon>Eumeta</taxon>
    </lineage>
</organism>
<keyword evidence="2" id="KW-1185">Reference proteome</keyword>
<protein>
    <submittedName>
        <fullName evidence="1">Uncharacterized protein</fullName>
    </submittedName>
</protein>